<dbReference type="RefSeq" id="WP_133190242.1">
    <property type="nucleotide sequence ID" value="NZ_SMOD01000063.1"/>
</dbReference>
<dbReference type="CDD" id="cd03784">
    <property type="entry name" value="GT1_Gtf-like"/>
    <property type="match status" value="1"/>
</dbReference>
<dbReference type="PANTHER" id="PTHR48050:SF13">
    <property type="entry name" value="STEROL 3-BETA-GLUCOSYLTRANSFERASE UGT80A2"/>
    <property type="match status" value="1"/>
</dbReference>
<dbReference type="Gene3D" id="3.40.50.2000">
    <property type="entry name" value="Glycogen Phosphorylase B"/>
    <property type="match status" value="2"/>
</dbReference>
<dbReference type="PANTHER" id="PTHR48050">
    <property type="entry name" value="STEROL 3-BETA-GLUCOSYLTRANSFERASE"/>
    <property type="match status" value="1"/>
</dbReference>
<dbReference type="OrthoDB" id="9805366at2"/>
<dbReference type="GO" id="GO:0017000">
    <property type="term" value="P:antibiotic biosynthetic process"/>
    <property type="evidence" value="ECO:0007669"/>
    <property type="project" value="UniProtKB-ARBA"/>
</dbReference>
<proteinExistence type="predicted"/>
<sequence length="415" mass="43617">MKLLIATYGTEGDARPFAALCRGLMDAGHEARLLADAATLGSAHALGVPATALAGDIRGMLRPDHAIASVVAKGGGFNETARALAKIANENAQSWMRTIVEESEGCDAILVAGLAAFVGLSAAEYLGVKGIGSGMIPLTPTAAFPSAFLPPRWVPRVLNRASHGLVNGMLWKAFRDKTNAARAMFGLPPRKAVWKDHPMVYGVSPSLLAAPADWPGNAHLCGQWLAPSPAWTPPDALTRFLAAGDAPVYIGFGSMTGFDNVRLLNALVEAMQGRRALFYPGWSGIDPKALPENFFVVGDTPHDWLLPRTAAVIHHGGSGTSHSAARAGVPSIVTPFAGDQFFWAERLREAGVAPAAVDGRKPSAQAFSSALDFAASETVRSRARTLGKTMRAENGVANAVAVLERIVAVYVREGA</sequence>
<feature type="domain" description="Erythromycin biosynthesis protein CIII-like C-terminal" evidence="1">
    <location>
        <begin position="287"/>
        <end position="394"/>
    </location>
</feature>
<protein>
    <submittedName>
        <fullName evidence="2">Glycosyltransferase</fullName>
    </submittedName>
</protein>
<organism evidence="2 3">
    <name type="scientific">Paraburkholderia guartelaensis</name>
    <dbReference type="NCBI Taxonomy" id="2546446"/>
    <lineage>
        <taxon>Bacteria</taxon>
        <taxon>Pseudomonadati</taxon>
        <taxon>Pseudomonadota</taxon>
        <taxon>Betaproteobacteria</taxon>
        <taxon>Burkholderiales</taxon>
        <taxon>Burkholderiaceae</taxon>
        <taxon>Paraburkholderia</taxon>
    </lineage>
</organism>
<evidence type="ECO:0000313" key="3">
    <source>
        <dbReference type="Proteomes" id="UP000295606"/>
    </source>
</evidence>
<dbReference type="GO" id="GO:0008194">
    <property type="term" value="F:UDP-glycosyltransferase activity"/>
    <property type="evidence" value="ECO:0007669"/>
    <property type="project" value="InterPro"/>
</dbReference>
<dbReference type="AlphaFoldDB" id="A0A4V2ZUY1"/>
<dbReference type="InterPro" id="IPR010610">
    <property type="entry name" value="EryCIII-like_C"/>
</dbReference>
<accession>A0A4V2ZUY1</accession>
<name>A0A4V2ZUY1_9BURK</name>
<dbReference type="GO" id="GO:0016758">
    <property type="term" value="F:hexosyltransferase activity"/>
    <property type="evidence" value="ECO:0007669"/>
    <property type="project" value="UniProtKB-ARBA"/>
</dbReference>
<gene>
    <name evidence="2" type="ORF">E1N52_39865</name>
</gene>
<reference evidence="2 3" key="1">
    <citation type="submission" date="2019-03" db="EMBL/GenBank/DDBJ databases">
        <title>Paraburkholderia sp. isolated from native Mimosa gymnas in Guartela State Park, Brazil.</title>
        <authorList>
            <person name="Paulitsch F."/>
            <person name="Hungria M."/>
            <person name="Delamuta J.R.M."/>
            <person name="Ribeiro R.A."/>
            <person name="Dall'Agnol R."/>
            <person name="Silva J.S.B."/>
        </authorList>
    </citation>
    <scope>NUCLEOTIDE SEQUENCE [LARGE SCALE GENOMIC DNA]</scope>
    <source>
        <strain evidence="2 3">CNPSo 3008</strain>
    </source>
</reference>
<dbReference type="InterPro" id="IPR050426">
    <property type="entry name" value="Glycosyltransferase_28"/>
</dbReference>
<dbReference type="EMBL" id="SMOD01000063">
    <property type="protein sequence ID" value="TDG02410.1"/>
    <property type="molecule type" value="Genomic_DNA"/>
</dbReference>
<dbReference type="Pfam" id="PF06722">
    <property type="entry name" value="EryCIII-like_C"/>
    <property type="match status" value="1"/>
</dbReference>
<dbReference type="FunFam" id="3.40.50.2000:FF:000009">
    <property type="entry name" value="Sterol 3-beta-glucosyltransferase UGT80A2"/>
    <property type="match status" value="1"/>
</dbReference>
<comment type="caution">
    <text evidence="2">The sequence shown here is derived from an EMBL/GenBank/DDBJ whole genome shotgun (WGS) entry which is preliminary data.</text>
</comment>
<keyword evidence="2" id="KW-0808">Transferase</keyword>
<dbReference type="InterPro" id="IPR002213">
    <property type="entry name" value="UDP_glucos_trans"/>
</dbReference>
<evidence type="ECO:0000313" key="2">
    <source>
        <dbReference type="EMBL" id="TDG02410.1"/>
    </source>
</evidence>
<dbReference type="SUPFAM" id="SSF53756">
    <property type="entry name" value="UDP-Glycosyltransferase/glycogen phosphorylase"/>
    <property type="match status" value="1"/>
</dbReference>
<evidence type="ECO:0000259" key="1">
    <source>
        <dbReference type="Pfam" id="PF06722"/>
    </source>
</evidence>
<dbReference type="Proteomes" id="UP000295606">
    <property type="component" value="Unassembled WGS sequence"/>
</dbReference>